<dbReference type="Gene3D" id="3.40.50.720">
    <property type="entry name" value="NAD(P)-binding Rossmann-like Domain"/>
    <property type="match status" value="1"/>
</dbReference>
<dbReference type="RefSeq" id="WP_011386264.1">
    <property type="nucleotide sequence ID" value="NC_007626.1"/>
</dbReference>
<accession>Q2W0B1</accession>
<evidence type="ECO:0000313" key="3">
    <source>
        <dbReference type="Proteomes" id="UP000007058"/>
    </source>
</evidence>
<sequence>MAKRFFLFGLGFSGRVIARGLVEAGWEVMATTRSGEAADCPGVQVLPFDRDHRLPAGCLDGVEAVLSSVPPDDRGDPVLDLMADAIRAAAPAWLGYLSTTGVYGDHGGAWVDEATPPNPGLDRSRRRLAAETQWRERGAHIFRLAGIYGPGRSAVDTVRAGQARRVVKPGQVFSRIHVEDIAAAILASLGRPDPGAIYNLCDDDAAPPQEVIAHACALLGLEPPPEIPWEQAEATLSPMALSFYADNKRVDNARMKRDLGVRLKYPTYREGLKSCL</sequence>
<dbReference type="OrthoDB" id="9808276at2"/>
<organism evidence="2 3">
    <name type="scientific">Paramagnetospirillum magneticum (strain ATCC 700264 / AMB-1)</name>
    <name type="common">Magnetospirillum magneticum</name>
    <dbReference type="NCBI Taxonomy" id="342108"/>
    <lineage>
        <taxon>Bacteria</taxon>
        <taxon>Pseudomonadati</taxon>
        <taxon>Pseudomonadota</taxon>
        <taxon>Alphaproteobacteria</taxon>
        <taxon>Rhodospirillales</taxon>
        <taxon>Magnetospirillaceae</taxon>
        <taxon>Paramagnetospirillum</taxon>
    </lineage>
</organism>
<name>Q2W0B1_PARM1</name>
<dbReference type="AlphaFoldDB" id="Q2W0B1"/>
<keyword evidence="1" id="KW-0520">NAD</keyword>
<dbReference type="HOGENOM" id="CLU_007383_11_3_5"/>
<proteinExistence type="predicted"/>
<protein>
    <submittedName>
        <fullName evidence="2">Nucleoside-diphosphate-sugar epimerase</fullName>
    </submittedName>
</protein>
<gene>
    <name evidence="2" type="ordered locus">amb3910</name>
</gene>
<dbReference type="SUPFAM" id="SSF51735">
    <property type="entry name" value="NAD(P)-binding Rossmann-fold domains"/>
    <property type="match status" value="1"/>
</dbReference>
<evidence type="ECO:0000313" key="2">
    <source>
        <dbReference type="EMBL" id="BAE52714.1"/>
    </source>
</evidence>
<reference evidence="2 3" key="1">
    <citation type="journal article" date="2005" name="DNA Res.">
        <title>Complete genome sequence of the facultative anaerobic magnetotactic bacterium Magnetospirillum sp. strain AMB-1.</title>
        <authorList>
            <person name="Matsunaga T."/>
            <person name="Okamura Y."/>
            <person name="Fukuda Y."/>
            <person name="Wahyudi A.T."/>
            <person name="Murase Y."/>
            <person name="Takeyama H."/>
        </authorList>
    </citation>
    <scope>NUCLEOTIDE SEQUENCE [LARGE SCALE GENOMIC DNA]</scope>
    <source>
        <strain evidence="3">ATCC 700264 / AMB-1</strain>
    </source>
</reference>
<dbReference type="KEGG" id="mag:amb3910"/>
<dbReference type="EMBL" id="AP007255">
    <property type="protein sequence ID" value="BAE52714.1"/>
    <property type="molecule type" value="Genomic_DNA"/>
</dbReference>
<dbReference type="Proteomes" id="UP000007058">
    <property type="component" value="Chromosome"/>
</dbReference>
<dbReference type="CDD" id="cd05266">
    <property type="entry name" value="SDR_a4"/>
    <property type="match status" value="1"/>
</dbReference>
<keyword evidence="3" id="KW-1185">Reference proteome</keyword>
<evidence type="ECO:0000256" key="1">
    <source>
        <dbReference type="ARBA" id="ARBA00023027"/>
    </source>
</evidence>
<dbReference type="InterPro" id="IPR036291">
    <property type="entry name" value="NAD(P)-bd_dom_sf"/>
</dbReference>
<dbReference type="STRING" id="342108.amb3910"/>
<dbReference type="PANTHER" id="PTHR43574">
    <property type="entry name" value="EPIMERASE-RELATED"/>
    <property type="match status" value="1"/>
</dbReference>